<dbReference type="EMBL" id="JH657944">
    <property type="protein sequence ID" value="EXM21779.1"/>
    <property type="molecule type" value="Genomic_DNA"/>
</dbReference>
<name>X0L756_FUSOX</name>
<reference evidence="1" key="1">
    <citation type="submission" date="2011-11" db="EMBL/GenBank/DDBJ databases">
        <title>The Genome Sequence of Fusarium oxysporum Cotton.</title>
        <authorList>
            <consortium name="The Broad Institute Genome Sequencing Platform"/>
            <person name="Ma L.-J."/>
            <person name="Gale L.R."/>
            <person name="Schwartz D.C."/>
            <person name="Zhou S."/>
            <person name="Corby-Kistler H."/>
            <person name="Young S.K."/>
            <person name="Zeng Q."/>
            <person name="Gargeya S."/>
            <person name="Fitzgerald M."/>
            <person name="Haas B."/>
            <person name="Abouelleil A."/>
            <person name="Alvarado L."/>
            <person name="Arachchi H.M."/>
            <person name="Berlin A."/>
            <person name="Brown A."/>
            <person name="Chapman S.B."/>
            <person name="Chen Z."/>
            <person name="Dunbar C."/>
            <person name="Freedman E."/>
            <person name="Gearin G."/>
            <person name="Goldberg J."/>
            <person name="Griggs A."/>
            <person name="Gujja S."/>
            <person name="Heiman D."/>
            <person name="Howarth C."/>
            <person name="Larson L."/>
            <person name="Lui A."/>
            <person name="MacDonald P.J.P."/>
            <person name="Montmayeur A."/>
            <person name="Murphy C."/>
            <person name="Neiman D."/>
            <person name="Pearson M."/>
            <person name="Priest M."/>
            <person name="Roberts A."/>
            <person name="Saif S."/>
            <person name="Shea T."/>
            <person name="Shenoy N."/>
            <person name="Sisk P."/>
            <person name="Stolte C."/>
            <person name="Sykes S."/>
            <person name="Wortman J."/>
            <person name="Nusbaum C."/>
            <person name="Birren B."/>
        </authorList>
    </citation>
    <scope>NUCLEOTIDE SEQUENCE [LARGE SCALE GENOMIC DNA]</scope>
    <source>
        <strain evidence="1">25433</strain>
    </source>
</reference>
<dbReference type="AlphaFoldDB" id="X0L756"/>
<dbReference type="Proteomes" id="UP000030701">
    <property type="component" value="Unassembled WGS sequence"/>
</dbReference>
<reference evidence="1" key="2">
    <citation type="submission" date="2012-05" db="EMBL/GenBank/DDBJ databases">
        <title>The Genome Annotation of Fusarium oxysporum Cotton.</title>
        <authorList>
            <consortium name="The Broad Institute Genomics Platform"/>
            <person name="Ma L.-J."/>
            <person name="Corby-Kistler H."/>
            <person name="Broz K."/>
            <person name="Gale L.R."/>
            <person name="Jonkers W."/>
            <person name="O'Donnell K."/>
            <person name="Ploetz R."/>
            <person name="Steinberg C."/>
            <person name="Schwartz D.C."/>
            <person name="VanEtten H."/>
            <person name="Zhou S."/>
            <person name="Young S.K."/>
            <person name="Zeng Q."/>
            <person name="Gargeya S."/>
            <person name="Fitzgerald M."/>
            <person name="Abouelleil A."/>
            <person name="Alvarado L."/>
            <person name="Chapman S.B."/>
            <person name="Gainer-Dewar J."/>
            <person name="Goldberg J."/>
            <person name="Griggs A."/>
            <person name="Gujja S."/>
            <person name="Hansen M."/>
            <person name="Howarth C."/>
            <person name="Imamovic A."/>
            <person name="Ireland A."/>
            <person name="Larimer J."/>
            <person name="McCowan C."/>
            <person name="Murphy C."/>
            <person name="Pearson M."/>
            <person name="Poon T.W."/>
            <person name="Priest M."/>
            <person name="Roberts A."/>
            <person name="Saif S."/>
            <person name="Shea T."/>
            <person name="Sykes S."/>
            <person name="Wortman J."/>
            <person name="Nusbaum C."/>
            <person name="Birren B."/>
        </authorList>
    </citation>
    <scope>NUCLEOTIDE SEQUENCE</scope>
    <source>
        <strain evidence="1">25433</strain>
    </source>
</reference>
<dbReference type="OrthoDB" id="5102711at2759"/>
<gene>
    <name evidence="1" type="ORF">FOTG_10389</name>
</gene>
<evidence type="ECO:0000313" key="1">
    <source>
        <dbReference type="EMBL" id="EXM21779.1"/>
    </source>
</evidence>
<protein>
    <submittedName>
        <fullName evidence="1">Uncharacterized protein</fullName>
    </submittedName>
</protein>
<sequence length="231" mass="25932">MTPPTWEPWTWRWTYESTKYSIEQPKNTEKSTVYRYLGKAQESIWFIIFIIILLSGRKRIRLFGCKPVLLADVGWGILSPSLDSQEAFTSMEKLWYLFGGDGVRSTALDQLSRRESWGMGATEESAQTPAMCIFSPPTGESSGHKSSYSRCHAQALSPIKSDLISTLDATPPASGATPMIICMKGLMTVIRAAYYEATPLGLIPREKNAQPHLAREGVLTTIFYFLARLFF</sequence>
<accession>X0L756</accession>
<proteinExistence type="predicted"/>
<organism evidence="1">
    <name type="scientific">Fusarium oxysporum f. sp. vasinfectum 25433</name>
    <dbReference type="NCBI Taxonomy" id="1089449"/>
    <lineage>
        <taxon>Eukaryota</taxon>
        <taxon>Fungi</taxon>
        <taxon>Dikarya</taxon>
        <taxon>Ascomycota</taxon>
        <taxon>Pezizomycotina</taxon>
        <taxon>Sordariomycetes</taxon>
        <taxon>Hypocreomycetidae</taxon>
        <taxon>Hypocreales</taxon>
        <taxon>Nectriaceae</taxon>
        <taxon>Fusarium</taxon>
        <taxon>Fusarium oxysporum species complex</taxon>
    </lineage>
</organism>
<dbReference type="HOGENOM" id="CLU_1199868_0_0_1"/>